<dbReference type="EMBL" id="BPVZ01000091">
    <property type="protein sequence ID" value="GKV31551.1"/>
    <property type="molecule type" value="Genomic_DNA"/>
</dbReference>
<name>A0AAV5L2Z1_9ROSI</name>
<evidence type="ECO:0000313" key="2">
    <source>
        <dbReference type="EMBL" id="GKV31551.1"/>
    </source>
</evidence>
<reference evidence="2 3" key="1">
    <citation type="journal article" date="2021" name="Commun. Biol.">
        <title>The genome of Shorea leprosula (Dipterocarpaceae) highlights the ecological relevance of drought in aseasonal tropical rainforests.</title>
        <authorList>
            <person name="Ng K.K.S."/>
            <person name="Kobayashi M.J."/>
            <person name="Fawcett J.A."/>
            <person name="Hatakeyama M."/>
            <person name="Paape T."/>
            <person name="Ng C.H."/>
            <person name="Ang C.C."/>
            <person name="Tnah L.H."/>
            <person name="Lee C.T."/>
            <person name="Nishiyama T."/>
            <person name="Sese J."/>
            <person name="O'Brien M.J."/>
            <person name="Copetti D."/>
            <person name="Mohd Noor M.I."/>
            <person name="Ong R.C."/>
            <person name="Putra M."/>
            <person name="Sireger I.Z."/>
            <person name="Indrioko S."/>
            <person name="Kosugi Y."/>
            <person name="Izuno A."/>
            <person name="Isagi Y."/>
            <person name="Lee S.L."/>
            <person name="Shimizu K.K."/>
        </authorList>
    </citation>
    <scope>NUCLEOTIDE SEQUENCE [LARGE SCALE GENOMIC DNA]</scope>
    <source>
        <strain evidence="2">214</strain>
    </source>
</reference>
<feature type="region of interest" description="Disordered" evidence="1">
    <location>
        <begin position="31"/>
        <end position="71"/>
    </location>
</feature>
<dbReference type="AlphaFoldDB" id="A0AAV5L2Z1"/>
<protein>
    <submittedName>
        <fullName evidence="2">Uncharacterized protein</fullName>
    </submittedName>
</protein>
<proteinExistence type="predicted"/>
<accession>A0AAV5L2Z1</accession>
<keyword evidence="3" id="KW-1185">Reference proteome</keyword>
<sequence length="201" mass="21500">MPLFFRGGGGWISGTFFLFLLTRFSAFPSLPQTSRQPHAEPSPGPTPPLTEPVPLNPAVRTNHPPSLRESAPSPLCTESACSSLCTEPASTLLCTNLLLPLPSASTPSFAPRQPRSTTDPLPCTRALLLRLTVPLLPDISSAPRSCAIMHSCTPCTHYPFVCFLLRYARHPTSSPNQLPADPALITRLCPCCSPILCAAAT</sequence>
<feature type="compositionally biased region" description="Pro residues" evidence="1">
    <location>
        <begin position="40"/>
        <end position="55"/>
    </location>
</feature>
<dbReference type="Proteomes" id="UP001054252">
    <property type="component" value="Unassembled WGS sequence"/>
</dbReference>
<comment type="caution">
    <text evidence="2">The sequence shown here is derived from an EMBL/GenBank/DDBJ whole genome shotgun (WGS) entry which is preliminary data.</text>
</comment>
<gene>
    <name evidence="2" type="ORF">SLEP1_g40230</name>
</gene>
<organism evidence="2 3">
    <name type="scientific">Rubroshorea leprosula</name>
    <dbReference type="NCBI Taxonomy" id="152421"/>
    <lineage>
        <taxon>Eukaryota</taxon>
        <taxon>Viridiplantae</taxon>
        <taxon>Streptophyta</taxon>
        <taxon>Embryophyta</taxon>
        <taxon>Tracheophyta</taxon>
        <taxon>Spermatophyta</taxon>
        <taxon>Magnoliopsida</taxon>
        <taxon>eudicotyledons</taxon>
        <taxon>Gunneridae</taxon>
        <taxon>Pentapetalae</taxon>
        <taxon>rosids</taxon>
        <taxon>malvids</taxon>
        <taxon>Malvales</taxon>
        <taxon>Dipterocarpaceae</taxon>
        <taxon>Rubroshorea</taxon>
    </lineage>
</organism>
<evidence type="ECO:0000256" key="1">
    <source>
        <dbReference type="SAM" id="MobiDB-lite"/>
    </source>
</evidence>
<evidence type="ECO:0000313" key="3">
    <source>
        <dbReference type="Proteomes" id="UP001054252"/>
    </source>
</evidence>